<keyword evidence="3" id="KW-1185">Reference proteome</keyword>
<name>A0ABS6WJU5_9HYPH</name>
<reference evidence="2" key="1">
    <citation type="submission" date="2021-07" db="EMBL/GenBank/DDBJ databases">
        <title>Pseudohoeflea marina sp. nov. a polyhydroxyalcanoate-producing bacterium.</title>
        <authorList>
            <person name="Zheng W."/>
            <person name="Yu S."/>
            <person name="Huang Y."/>
        </authorList>
    </citation>
    <scope>NUCLEOTIDE SEQUENCE</scope>
    <source>
        <strain evidence="2">DP4N28-3</strain>
    </source>
</reference>
<gene>
    <name evidence="2" type="ORF">KY465_02835</name>
</gene>
<feature type="domain" description="Outer membrane protein OmpA-like transmembrane" evidence="1">
    <location>
        <begin position="32"/>
        <end position="231"/>
    </location>
</feature>
<dbReference type="RefSeq" id="WP_219158224.1">
    <property type="nucleotide sequence ID" value="NZ_JAHWQX010000001.1"/>
</dbReference>
<organism evidence="2 3">
    <name type="scientific">Pseudohoeflea coraliihabitans</name>
    <dbReference type="NCBI Taxonomy" id="2860393"/>
    <lineage>
        <taxon>Bacteria</taxon>
        <taxon>Pseudomonadati</taxon>
        <taxon>Pseudomonadota</taxon>
        <taxon>Alphaproteobacteria</taxon>
        <taxon>Hyphomicrobiales</taxon>
        <taxon>Rhizobiaceae</taxon>
        <taxon>Pseudohoeflea</taxon>
    </lineage>
</organism>
<dbReference type="EMBL" id="JAHWQX010000001">
    <property type="protein sequence ID" value="MBW3096212.1"/>
    <property type="molecule type" value="Genomic_DNA"/>
</dbReference>
<evidence type="ECO:0000313" key="2">
    <source>
        <dbReference type="EMBL" id="MBW3096212.1"/>
    </source>
</evidence>
<sequence length="231" mass="24442">MGLLVSVPLTLPVYAADDLAYEVEPSYNWTGFYAGFAAGYGWGDARAEDVDGYNGDLPFSYDVDGFVGNFYAGYNHQFANGFLLGAEVELGYLGIEGGRQSPVTVASGAPADDSFYSTDGGVYGALFARVGYTFDRVLLYAKGGVIAADIDQGFRDTDATVLGGLIDPTEDNVDIGLAIGGGLEFAVTPSIIARLEGQYVDFGTTEAIGDGFRFRQDLDFAVVKAGIAIKF</sequence>
<evidence type="ECO:0000313" key="3">
    <source>
        <dbReference type="Proteomes" id="UP001430804"/>
    </source>
</evidence>
<dbReference type="InterPro" id="IPR000498">
    <property type="entry name" value="OmpA-like_TM_dom"/>
</dbReference>
<accession>A0ABS6WJU5</accession>
<dbReference type="PANTHER" id="PTHR34001">
    <property type="entry name" value="BLL7405 PROTEIN"/>
    <property type="match status" value="1"/>
</dbReference>
<dbReference type="InterPro" id="IPR051692">
    <property type="entry name" value="OMP-like"/>
</dbReference>
<dbReference type="PANTHER" id="PTHR34001:SF3">
    <property type="entry name" value="BLL7405 PROTEIN"/>
    <property type="match status" value="1"/>
</dbReference>
<protein>
    <recommendedName>
        <fullName evidence="1">Outer membrane protein OmpA-like transmembrane domain-containing protein</fullName>
    </recommendedName>
</protein>
<dbReference type="Pfam" id="PF01389">
    <property type="entry name" value="OmpA_membrane"/>
    <property type="match status" value="1"/>
</dbReference>
<comment type="caution">
    <text evidence="2">The sequence shown here is derived from an EMBL/GenBank/DDBJ whole genome shotgun (WGS) entry which is preliminary data.</text>
</comment>
<dbReference type="Proteomes" id="UP001430804">
    <property type="component" value="Unassembled WGS sequence"/>
</dbReference>
<proteinExistence type="predicted"/>
<evidence type="ECO:0000259" key="1">
    <source>
        <dbReference type="Pfam" id="PF01389"/>
    </source>
</evidence>